<feature type="coiled-coil region" evidence="1">
    <location>
        <begin position="697"/>
        <end position="724"/>
    </location>
</feature>
<dbReference type="EMBL" id="BMWX01000001">
    <property type="protein sequence ID" value="GGZ17432.1"/>
    <property type="molecule type" value="Genomic_DNA"/>
</dbReference>
<proteinExistence type="predicted"/>
<evidence type="ECO:0000313" key="4">
    <source>
        <dbReference type="Proteomes" id="UP000619457"/>
    </source>
</evidence>
<dbReference type="Gene3D" id="2.60.40.10">
    <property type="entry name" value="Immunoglobulins"/>
    <property type="match status" value="1"/>
</dbReference>
<gene>
    <name evidence="3" type="ORF">GCM10007049_07430</name>
</gene>
<protein>
    <recommendedName>
        <fullName evidence="2">PKD domain-containing protein</fullName>
    </recommendedName>
</protein>
<dbReference type="InterPro" id="IPR022409">
    <property type="entry name" value="PKD/Chitinase_dom"/>
</dbReference>
<organism evidence="3 4">
    <name type="scientific">Echinicola pacifica</name>
    <dbReference type="NCBI Taxonomy" id="346377"/>
    <lineage>
        <taxon>Bacteria</taxon>
        <taxon>Pseudomonadati</taxon>
        <taxon>Bacteroidota</taxon>
        <taxon>Cytophagia</taxon>
        <taxon>Cytophagales</taxon>
        <taxon>Cyclobacteriaceae</taxon>
        <taxon>Echinicola</taxon>
    </lineage>
</organism>
<dbReference type="PROSITE" id="PS50093">
    <property type="entry name" value="PKD"/>
    <property type="match status" value="1"/>
</dbReference>
<keyword evidence="1" id="KW-0175">Coiled coil</keyword>
<dbReference type="Proteomes" id="UP000619457">
    <property type="component" value="Unassembled WGS sequence"/>
</dbReference>
<dbReference type="SUPFAM" id="SSF49299">
    <property type="entry name" value="PKD domain"/>
    <property type="match status" value="1"/>
</dbReference>
<reference evidence="3" key="2">
    <citation type="submission" date="2020-09" db="EMBL/GenBank/DDBJ databases">
        <authorList>
            <person name="Sun Q."/>
            <person name="Kim S."/>
        </authorList>
    </citation>
    <scope>NUCLEOTIDE SEQUENCE</scope>
    <source>
        <strain evidence="3">KCTC 12368</strain>
    </source>
</reference>
<feature type="domain" description="PKD" evidence="2">
    <location>
        <begin position="989"/>
        <end position="1051"/>
    </location>
</feature>
<dbReference type="InterPro" id="IPR035986">
    <property type="entry name" value="PKD_dom_sf"/>
</dbReference>
<accession>A0A918PPP3</accession>
<dbReference type="CDD" id="cd00146">
    <property type="entry name" value="PKD"/>
    <property type="match status" value="1"/>
</dbReference>
<dbReference type="InterPro" id="IPR000601">
    <property type="entry name" value="PKD_dom"/>
</dbReference>
<evidence type="ECO:0000256" key="1">
    <source>
        <dbReference type="SAM" id="Coils"/>
    </source>
</evidence>
<reference evidence="3" key="1">
    <citation type="journal article" date="2014" name="Int. J. Syst. Evol. Microbiol.">
        <title>Complete genome sequence of Corynebacterium casei LMG S-19264T (=DSM 44701T), isolated from a smear-ripened cheese.</title>
        <authorList>
            <consortium name="US DOE Joint Genome Institute (JGI-PGF)"/>
            <person name="Walter F."/>
            <person name="Albersmeier A."/>
            <person name="Kalinowski J."/>
            <person name="Ruckert C."/>
        </authorList>
    </citation>
    <scope>NUCLEOTIDE SEQUENCE</scope>
    <source>
        <strain evidence="3">KCTC 12368</strain>
    </source>
</reference>
<comment type="caution">
    <text evidence="3">The sequence shown here is derived from an EMBL/GenBank/DDBJ whole genome shotgun (WGS) entry which is preliminary data.</text>
</comment>
<keyword evidence="4" id="KW-1185">Reference proteome</keyword>
<dbReference type="SMART" id="SM00089">
    <property type="entry name" value="PKD"/>
    <property type="match status" value="1"/>
</dbReference>
<sequence>MANKLTHITTQYRTYKVDQVLTHTQLNESIAFFEDQDRLTRVFLQGVGIVCGFTVSKLSNNNIRIYQGVGVTTDGDLLKLLSHSTAEEATPQTEMPAFMDFSHYRVFEDPHAHYQKFIREEGIHNLWEIIPESAAQDTDSALNTMESYEDKVVLLYLDSYAQEPGTCAGINCDNQGVEQVAKLRVLLTDMEGASALAAQDSVYQKLNTNDLYRQLKSIPLPKPKLDAASTRDLARLEKAYYDAIAACNLDQLELGLSAIHGFINLGINPANSLQAFRERPSSLYNNPFQYHYDWLRDVLDTYHELVEALYSLDTSCMPDINAFPKHLLLGRLIENNSEAAFRHSFYRSPASGDRNQLGLLNSLRDRLMTSLSSFRLRPENIRISPSKRHGILMDKAIPFYYRPSLTLTKSWNNRKTLRNRTDEIYHYHREYHQESQSTNNPLGYSLAEADFYRIEGHQGMSYPKAMQDISDLVHKYNLDFDVKALSLGAALEQIKMEDYECHFEDLMVLLDAWNDEISCITAKITSFFTSIDLEKITEVRPKDESDGQVVPPKTIGKGTKGAEAMTLAELAILIRNKKITLNEAQKLYPHLFENTKERSTKNSKSIRDSVADSVKGEDTALGKVLQPLFLDVSPQYYTYGSFTMEAEKEVKKYLDTMEVDDSLKEVLVMKPVEIIAASYDLANFIPERLNELDRGYIEAYENSIEELCMKLEDFSRELENLNIDPQLKANYQAQALFFSSICCAANKLKILQAEIDLRKQNILQELQLSSYVLHHPGLDHQAGVSSGGTFILVYISKSEGTASAVEEKETAGRTKFLESAEERKAAAVLKEELISMITSSKSDTEYRSLRTKLAEKIKGVQTIGSKAASTSAYNLKSQLANHTVVADFMLPYRCCSDCSPINFIVPRPVILLTLSQNTFCIGLEQDPIEYEVLPPDADVSLENKLDGVTIENNTITIDPGVFPKEELDKPLTFLVNGESVRAELTVRESPEISINAPANPITNPSISFSANSSMEDIDYLWDFGDNSQSTEATPSKTYQLPLGETNRVTVTLTASPKNGACPRTITRVLIFEEETEEVSLSLTYDEYCKTPNSIAEEFTVVPENGTVAGVGTTFISGKYHFDPKIVGPMNLNTSLSFTVNGQATDLFVIVRERPVITFIYTVNRDENTGAGKVDFVIPNPPSHASAYIWNINGQEQDKVNSDTFTIEFGPNDIELNVYVSALLDTACEQSQSESQTIPLIVEPPLNCEEAGKQYLLQTREIYISLLQSPAFKEIDQWGQETLSTIIDKVLVTLANNADPYIDGTRNATLEKLFVPHIDMAVDYLMEMNSGNGPGVAPFKNMFRQLVKLLYTVLRCQGSDSLDKDKETIAKTLEALSKAMSDLKLENINWDSQQEIKNYLDQMLINFANADFIKTEIENQLSLLDG</sequence>
<name>A0A918PPP3_9BACT</name>
<dbReference type="Pfam" id="PF18911">
    <property type="entry name" value="PKD_4"/>
    <property type="match status" value="1"/>
</dbReference>
<dbReference type="RefSeq" id="WP_018473983.1">
    <property type="nucleotide sequence ID" value="NZ_BMWX01000001.1"/>
</dbReference>
<evidence type="ECO:0000259" key="2">
    <source>
        <dbReference type="PROSITE" id="PS50093"/>
    </source>
</evidence>
<dbReference type="InterPro" id="IPR013783">
    <property type="entry name" value="Ig-like_fold"/>
</dbReference>
<evidence type="ECO:0000313" key="3">
    <source>
        <dbReference type="EMBL" id="GGZ17432.1"/>
    </source>
</evidence>